<gene>
    <name evidence="5" type="ORF">K529_009455</name>
</gene>
<dbReference type="CDD" id="cd02933">
    <property type="entry name" value="OYE_like_FMN"/>
    <property type="match status" value="1"/>
</dbReference>
<protein>
    <submittedName>
        <fullName evidence="5">Alkene reductase</fullName>
    </submittedName>
</protein>
<dbReference type="InterPro" id="IPR013785">
    <property type="entry name" value="Aldolase_TIM"/>
</dbReference>
<dbReference type="OrthoDB" id="9784632at2"/>
<name>A0A1B1A329_9RHOB</name>
<keyword evidence="3" id="KW-0560">Oxidoreductase</keyword>
<proteinExistence type="inferred from homology"/>
<evidence type="ECO:0000259" key="4">
    <source>
        <dbReference type="Pfam" id="PF00724"/>
    </source>
</evidence>
<evidence type="ECO:0000256" key="2">
    <source>
        <dbReference type="ARBA" id="ARBA00005979"/>
    </source>
</evidence>
<feature type="domain" description="NADH:flavin oxidoreductase/NADH oxidase N-terminal" evidence="4">
    <location>
        <begin position="10"/>
        <end position="337"/>
    </location>
</feature>
<evidence type="ECO:0000313" key="5">
    <source>
        <dbReference type="EMBL" id="ANP40985.1"/>
    </source>
</evidence>
<organism evidence="5 6">
    <name type="scientific">Tritonibacter mobilis F1926</name>
    <dbReference type="NCBI Taxonomy" id="1265309"/>
    <lineage>
        <taxon>Bacteria</taxon>
        <taxon>Pseudomonadati</taxon>
        <taxon>Pseudomonadota</taxon>
        <taxon>Alphaproteobacteria</taxon>
        <taxon>Rhodobacterales</taxon>
        <taxon>Paracoccaceae</taxon>
        <taxon>Tritonibacter</taxon>
    </lineage>
</organism>
<accession>A0A1B1A329</accession>
<dbReference type="Pfam" id="PF00724">
    <property type="entry name" value="Oxidored_FMN"/>
    <property type="match status" value="1"/>
</dbReference>
<dbReference type="EMBL" id="CP015230">
    <property type="protein sequence ID" value="ANP40985.1"/>
    <property type="molecule type" value="Genomic_DNA"/>
</dbReference>
<dbReference type="InterPro" id="IPR001155">
    <property type="entry name" value="OxRdtase_FMN_N"/>
</dbReference>
<evidence type="ECO:0000256" key="1">
    <source>
        <dbReference type="ARBA" id="ARBA00001917"/>
    </source>
</evidence>
<dbReference type="STRING" id="1265309.K529_009455"/>
<dbReference type="GO" id="GO:0010181">
    <property type="term" value="F:FMN binding"/>
    <property type="evidence" value="ECO:0007669"/>
    <property type="project" value="InterPro"/>
</dbReference>
<evidence type="ECO:0000256" key="3">
    <source>
        <dbReference type="ARBA" id="ARBA00023002"/>
    </source>
</evidence>
<dbReference type="RefSeq" id="WP_005618134.1">
    <property type="nucleotide sequence ID" value="NZ_CP015230.1"/>
</dbReference>
<comment type="cofactor">
    <cofactor evidence="1">
        <name>FMN</name>
        <dbReference type="ChEBI" id="CHEBI:58210"/>
    </cofactor>
</comment>
<evidence type="ECO:0000313" key="6">
    <source>
        <dbReference type="Proteomes" id="UP000013243"/>
    </source>
</evidence>
<dbReference type="Proteomes" id="UP000013243">
    <property type="component" value="Chromosome"/>
</dbReference>
<comment type="similarity">
    <text evidence="2">Belongs to the NADH:flavin oxidoreductase/NADH oxidase family.</text>
</comment>
<sequence length="366" mass="39270">MSQKPVSQNLFAATTAGALELTNRVVMAPLTRNRADDTTGEVLDRHAEYYAQRASAGLIITEGSQISAEAKGYIQTPGIHTAGQAAAWRKVTDAVHAKGGKIVIQLWHVGRITHDSLLPEGVKAVGPTDQAAEAQTFTHAGFEPTATPEALTVAGIQRVIEDYVQAAKYAKEAGFDGVELHAANGYLLEQFLKDGVNTRGDAYGGSAENRARFLFEVLDALATVWEPGRIGVRLSPFASFNDVSDSDPVAHYTPVIERLNTYGLAYLHLIEGDTGGAREGDFETLRQLYTGTYMANNGYDRETALARTESGAVDLVAFGRPFISNPDLVARLKADAPLAEGDQATFYGGGDKGFTDYPTLELQAAE</sequence>
<dbReference type="GO" id="GO:0016628">
    <property type="term" value="F:oxidoreductase activity, acting on the CH-CH group of donors, NAD or NADP as acceptor"/>
    <property type="evidence" value="ECO:0007669"/>
    <property type="project" value="UniProtKB-ARBA"/>
</dbReference>
<dbReference type="Gene3D" id="3.20.20.70">
    <property type="entry name" value="Aldolase class I"/>
    <property type="match status" value="1"/>
</dbReference>
<dbReference type="InterPro" id="IPR045247">
    <property type="entry name" value="Oye-like"/>
</dbReference>
<dbReference type="AlphaFoldDB" id="A0A1B1A329"/>
<dbReference type="PANTHER" id="PTHR22893">
    <property type="entry name" value="NADH OXIDOREDUCTASE-RELATED"/>
    <property type="match status" value="1"/>
</dbReference>
<dbReference type="KEGG" id="rmb:K529_009455"/>
<dbReference type="PANTHER" id="PTHR22893:SF91">
    <property type="entry name" value="NADPH DEHYDROGENASE 2-RELATED"/>
    <property type="match status" value="1"/>
</dbReference>
<reference evidence="5 6" key="1">
    <citation type="journal article" date="2016" name="ISME J.">
        <title>Global occurrence and heterogeneity of the Roseobacter-clade species Ruegeria mobilis.</title>
        <authorList>
            <person name="Sonnenschein E."/>
            <person name="Gram L."/>
        </authorList>
    </citation>
    <scope>NUCLEOTIDE SEQUENCE [LARGE SCALE GENOMIC DNA]</scope>
    <source>
        <strain evidence="5 6">F1926</strain>
    </source>
</reference>
<dbReference type="SUPFAM" id="SSF51395">
    <property type="entry name" value="FMN-linked oxidoreductases"/>
    <property type="match status" value="1"/>
</dbReference>
<dbReference type="GeneID" id="28250057"/>
<dbReference type="FunFam" id="3.20.20.70:FF:000059">
    <property type="entry name" value="N-ethylmaleimide reductase, FMN-linked"/>
    <property type="match status" value="1"/>
</dbReference>
<dbReference type="GO" id="GO:0005829">
    <property type="term" value="C:cytosol"/>
    <property type="evidence" value="ECO:0007669"/>
    <property type="project" value="TreeGrafter"/>
</dbReference>